<dbReference type="GO" id="GO:0016491">
    <property type="term" value="F:oxidoreductase activity"/>
    <property type="evidence" value="ECO:0007669"/>
    <property type="project" value="UniProtKB-KW"/>
</dbReference>
<dbReference type="PROSITE" id="PS00895">
    <property type="entry name" value="3_HYDROXYISOBUT_DH"/>
    <property type="match status" value="1"/>
</dbReference>
<reference evidence="8" key="1">
    <citation type="submission" date="2016-10" db="EMBL/GenBank/DDBJ databases">
        <authorList>
            <person name="Varghese N."/>
        </authorList>
    </citation>
    <scope>NUCLEOTIDE SEQUENCE [LARGE SCALE GENOMIC DNA]</scope>
    <source>
        <strain evidence="8">Nsp8</strain>
    </source>
</reference>
<dbReference type="SUPFAM" id="SSF48179">
    <property type="entry name" value="6-phosphogluconate dehydrogenase C-terminal domain-like"/>
    <property type="match status" value="1"/>
</dbReference>
<evidence type="ECO:0000256" key="2">
    <source>
        <dbReference type="ARBA" id="ARBA00023002"/>
    </source>
</evidence>
<dbReference type="Pfam" id="PF03446">
    <property type="entry name" value="NAD_binding_2"/>
    <property type="match status" value="1"/>
</dbReference>
<dbReference type="GO" id="GO:0051287">
    <property type="term" value="F:NAD binding"/>
    <property type="evidence" value="ECO:0007669"/>
    <property type="project" value="InterPro"/>
</dbReference>
<proteinExistence type="inferred from homology"/>
<organism evidence="7 8">
    <name type="scientific">Nitrosospira briensis</name>
    <dbReference type="NCBI Taxonomy" id="35799"/>
    <lineage>
        <taxon>Bacteria</taxon>
        <taxon>Pseudomonadati</taxon>
        <taxon>Pseudomonadota</taxon>
        <taxon>Betaproteobacteria</taxon>
        <taxon>Nitrosomonadales</taxon>
        <taxon>Nitrosomonadaceae</taxon>
        <taxon>Nitrosospira</taxon>
    </lineage>
</organism>
<dbReference type="OrthoDB" id="9777604at2"/>
<dbReference type="PANTHER" id="PTHR43060:SF15">
    <property type="entry name" value="3-HYDROXYISOBUTYRATE DEHYDROGENASE-LIKE 1, MITOCHONDRIAL-RELATED"/>
    <property type="match status" value="1"/>
</dbReference>
<dbReference type="PANTHER" id="PTHR43060">
    <property type="entry name" value="3-HYDROXYISOBUTYRATE DEHYDROGENASE-LIKE 1, MITOCHONDRIAL-RELATED"/>
    <property type="match status" value="1"/>
</dbReference>
<name>A0A1I5E7W9_9PROT</name>
<evidence type="ECO:0000256" key="1">
    <source>
        <dbReference type="ARBA" id="ARBA00009080"/>
    </source>
</evidence>
<evidence type="ECO:0000313" key="7">
    <source>
        <dbReference type="EMBL" id="SFO07221.1"/>
    </source>
</evidence>
<dbReference type="AlphaFoldDB" id="A0A1I5E7W9"/>
<dbReference type="InterPro" id="IPR002204">
    <property type="entry name" value="3-OH-isobutyrate_DH-rel_CS"/>
</dbReference>
<keyword evidence="3" id="KW-0520">NAD</keyword>
<keyword evidence="2" id="KW-0560">Oxidoreductase</keyword>
<evidence type="ECO:0000259" key="6">
    <source>
        <dbReference type="Pfam" id="PF14833"/>
    </source>
</evidence>
<dbReference type="EMBL" id="FOVJ01000007">
    <property type="protein sequence ID" value="SFO07221.1"/>
    <property type="molecule type" value="Genomic_DNA"/>
</dbReference>
<evidence type="ECO:0000313" key="8">
    <source>
        <dbReference type="Proteomes" id="UP000183107"/>
    </source>
</evidence>
<dbReference type="InterPro" id="IPR008927">
    <property type="entry name" value="6-PGluconate_DH-like_C_sf"/>
</dbReference>
<dbReference type="InterPro" id="IPR029154">
    <property type="entry name" value="HIBADH-like_NADP-bd"/>
</dbReference>
<dbReference type="InterPro" id="IPR006115">
    <property type="entry name" value="6PGDH_NADP-bd"/>
</dbReference>
<keyword evidence="8" id="KW-1185">Reference proteome</keyword>
<dbReference type="Pfam" id="PF14833">
    <property type="entry name" value="NAD_binding_11"/>
    <property type="match status" value="1"/>
</dbReference>
<evidence type="ECO:0000259" key="5">
    <source>
        <dbReference type="Pfam" id="PF03446"/>
    </source>
</evidence>
<comment type="similarity">
    <text evidence="1">Belongs to the HIBADH-related family.</text>
</comment>
<dbReference type="SUPFAM" id="SSF51735">
    <property type="entry name" value="NAD(P)-binding Rossmann-fold domains"/>
    <property type="match status" value="1"/>
</dbReference>
<dbReference type="STRING" id="1266925.GCA_000619905_01515"/>
<feature type="domain" description="6-phosphogluconate dehydrogenase NADP-binding" evidence="5">
    <location>
        <begin position="2"/>
        <end position="183"/>
    </location>
</feature>
<dbReference type="GO" id="GO:0016054">
    <property type="term" value="P:organic acid catabolic process"/>
    <property type="evidence" value="ECO:0007669"/>
    <property type="project" value="UniProtKB-ARBA"/>
</dbReference>
<feature type="active site" evidence="4">
    <location>
        <position position="192"/>
    </location>
</feature>
<evidence type="ECO:0000256" key="4">
    <source>
        <dbReference type="PIRSR" id="PIRSR000103-1"/>
    </source>
</evidence>
<dbReference type="PIRSF" id="PIRSF000103">
    <property type="entry name" value="HIBADH"/>
    <property type="match status" value="1"/>
</dbReference>
<evidence type="ECO:0000256" key="3">
    <source>
        <dbReference type="ARBA" id="ARBA00023027"/>
    </source>
</evidence>
<dbReference type="GO" id="GO:0050661">
    <property type="term" value="F:NADP binding"/>
    <property type="evidence" value="ECO:0007669"/>
    <property type="project" value="InterPro"/>
</dbReference>
<accession>A0A1I5E7W9</accession>
<gene>
    <name evidence="7" type="ORF">SAMN05216386_2526</name>
</gene>
<dbReference type="Gene3D" id="3.40.50.720">
    <property type="entry name" value="NAD(P)-binding Rossmann-like Domain"/>
    <property type="match status" value="1"/>
</dbReference>
<sequence>MKIGFIGLGIMGKHMAGHLINGGHALFLHSRSGVPEELLKQGGCACSSPGEVAQNADIIITMLPDTPDVERVLFGENGVVSGLKSGLNQGRNAGLNTANTALDTSLSSGKIVMDMSSISPIETRRFAADIGKLGCDYVDAPVSGGDIGAKNAILTIMVGATETVFEKVKPILELMGKSVTLIGTNGAGQVCKIANQIIVALTIEAVGEGLLFASKAGANPAKVRQALMGGFAASRVLEVHGERMIKREFEPGFRIELHQKDLGLALSNARTLGISLPNTAAVQELLNACTANGAGGRDSAAMVRMLEKLANHEIQDSAGKSEG</sequence>
<dbReference type="Gene3D" id="1.10.1040.10">
    <property type="entry name" value="N-(1-d-carboxylethyl)-l-norvaline Dehydrogenase, domain 2"/>
    <property type="match status" value="1"/>
</dbReference>
<feature type="domain" description="3-hydroxyisobutyrate dehydrogenase-like NAD-binding" evidence="6">
    <location>
        <begin position="186"/>
        <end position="306"/>
    </location>
</feature>
<dbReference type="InterPro" id="IPR015815">
    <property type="entry name" value="HIBADH-related"/>
</dbReference>
<protein>
    <submittedName>
        <fullName evidence="7">2-hydroxy-3-oxopropionate reductase</fullName>
    </submittedName>
</protein>
<dbReference type="Proteomes" id="UP000183107">
    <property type="component" value="Unassembled WGS sequence"/>
</dbReference>
<dbReference type="InterPro" id="IPR013328">
    <property type="entry name" value="6PGD_dom2"/>
</dbReference>
<dbReference type="InterPro" id="IPR036291">
    <property type="entry name" value="NAD(P)-bd_dom_sf"/>
</dbReference>